<accession>A0A068QN39</accession>
<name>A0A068QN39_9GAMM</name>
<evidence type="ECO:0000313" key="1">
    <source>
        <dbReference type="EMBL" id="CDG16124.1"/>
    </source>
</evidence>
<evidence type="ECO:0000313" key="2">
    <source>
        <dbReference type="Proteomes" id="UP000032721"/>
    </source>
</evidence>
<sequence>MPSLLLCLPAQCPTMVTTRVCRLALEIITLALTQQHNRKAMALNKSAAVPENKNIGRETLPMFFLIGFLLSLRGCTVV</sequence>
<reference evidence="1 2" key="1">
    <citation type="submission" date="2013-07" db="EMBL/GenBank/DDBJ databases">
        <authorList>
            <person name="Genoscope - CEA"/>
        </authorList>
    </citation>
    <scope>NUCLEOTIDE SEQUENCE [LARGE SCALE GENOMIC DNA]</scope>
    <source>
        <strain evidence="2">FRM16 / DSM 17909</strain>
    </source>
</reference>
<dbReference type="EMBL" id="FO704550">
    <property type="protein sequence ID" value="CDG16124.1"/>
    <property type="molecule type" value="Genomic_DNA"/>
</dbReference>
<dbReference type="Proteomes" id="UP000032721">
    <property type="component" value="Chromosome"/>
</dbReference>
<dbReference type="STRING" id="351671.XDD1_0421"/>
<dbReference type="HOGENOM" id="CLU_2621227_0_0_6"/>
<dbReference type="KEGG" id="xdo:XDD1_0421"/>
<dbReference type="AlphaFoldDB" id="A0A068QN39"/>
<protein>
    <submittedName>
        <fullName evidence="1">Uncharacterized protein</fullName>
    </submittedName>
</protein>
<gene>
    <name evidence="1" type="ORF">XDD1_0421</name>
</gene>
<proteinExistence type="predicted"/>
<organism evidence="1 2">
    <name type="scientific">Xenorhabdus doucetiae</name>
    <dbReference type="NCBI Taxonomy" id="351671"/>
    <lineage>
        <taxon>Bacteria</taxon>
        <taxon>Pseudomonadati</taxon>
        <taxon>Pseudomonadota</taxon>
        <taxon>Gammaproteobacteria</taxon>
        <taxon>Enterobacterales</taxon>
        <taxon>Morganellaceae</taxon>
        <taxon>Xenorhabdus</taxon>
    </lineage>
</organism>